<sequence>MRPRNAGCQAQTPKDNVVNRYIPIVFGCALSALLIDRTAIGANITFGSGENAFSIEFVKIGDPGNVRDASSGYGSVGYDYLIAVHEVSRDMITKANNVGGLKIRMLSHRLANYIAGGTRPNMAADGISWYEAAKFANYLNAVQGFPAAYKFDANGNIQFWQSGDAGFDPSNPLRNSNANFFIPTNSEWHKAAYYDGNGNYFKHATGSNSTPTPVASGTAAGTAVIKQPISQGPADITLAGGLSPLGTMGQCGNVMEWTESDDQFKLAGSARINLGGSWHLGWGRNTSSAAGPSGKGYSDLGVGFRVVSLGREPESRSMFDPNVTVKEGSKKTLKLSHHSAEYIEVPLERNPYGRWGPYKLERIEGLRPWAFFVVERPGNISLGLYVPKRLNQGGKDYERIEIGGYFVRMAYLENGTFASPSKITEYEIRGTLYDSTVQFDVLKRKRPEFSIEVDFATGIGKRWDKKQKDRNPESGTYVAVSRGEDPMDIEGYRLVLEDAFVKLLDDMNTHAQFHPHAFDELRKQSCVLFKELYHGHSNLRASVIFERHGVGFRISTEDGHVERHNN</sequence>
<dbReference type="PATRIC" id="fig|1263870.3.peg.1775"/>
<organism evidence="2 3">
    <name type="scientific">Rhodopirellula sallentina SM41</name>
    <dbReference type="NCBI Taxonomy" id="1263870"/>
    <lineage>
        <taxon>Bacteria</taxon>
        <taxon>Pseudomonadati</taxon>
        <taxon>Planctomycetota</taxon>
        <taxon>Planctomycetia</taxon>
        <taxon>Pirellulales</taxon>
        <taxon>Pirellulaceae</taxon>
        <taxon>Rhodopirellula</taxon>
    </lineage>
</organism>
<evidence type="ECO:0000259" key="1">
    <source>
        <dbReference type="Pfam" id="PF03781"/>
    </source>
</evidence>
<dbReference type="AlphaFoldDB" id="M5U6J6"/>
<keyword evidence="3" id="KW-1185">Reference proteome</keyword>
<feature type="domain" description="Sulfatase-modifying factor enzyme-like" evidence="1">
    <location>
        <begin position="101"/>
        <end position="307"/>
    </location>
</feature>
<protein>
    <submittedName>
        <fullName evidence="2">Formylglycine-generating sulfatase enzyme</fullName>
    </submittedName>
</protein>
<dbReference type="Gene3D" id="3.90.1580.10">
    <property type="entry name" value="paralog of FGE (formylglycine-generating enzyme)"/>
    <property type="match status" value="1"/>
</dbReference>
<gene>
    <name evidence="2" type="ORF">RSSM_01659</name>
</gene>
<dbReference type="InterPro" id="IPR016187">
    <property type="entry name" value="CTDL_fold"/>
</dbReference>
<name>M5U6J6_9BACT</name>
<proteinExistence type="predicted"/>
<dbReference type="InterPro" id="IPR042095">
    <property type="entry name" value="SUMF_sf"/>
</dbReference>
<evidence type="ECO:0000313" key="2">
    <source>
        <dbReference type="EMBL" id="EMI56889.1"/>
    </source>
</evidence>
<dbReference type="Proteomes" id="UP000011885">
    <property type="component" value="Unassembled WGS sequence"/>
</dbReference>
<comment type="caution">
    <text evidence="2">The sequence shown here is derived from an EMBL/GenBank/DDBJ whole genome shotgun (WGS) entry which is preliminary data.</text>
</comment>
<dbReference type="SUPFAM" id="SSF56436">
    <property type="entry name" value="C-type lectin-like"/>
    <property type="match status" value="1"/>
</dbReference>
<evidence type="ECO:0000313" key="3">
    <source>
        <dbReference type="Proteomes" id="UP000011885"/>
    </source>
</evidence>
<dbReference type="Pfam" id="PF03781">
    <property type="entry name" value="FGE-sulfatase"/>
    <property type="match status" value="1"/>
</dbReference>
<dbReference type="InterPro" id="IPR005532">
    <property type="entry name" value="SUMF_dom"/>
</dbReference>
<accession>M5U6J6</accession>
<dbReference type="EMBL" id="ANOH01000118">
    <property type="protein sequence ID" value="EMI56889.1"/>
    <property type="molecule type" value="Genomic_DNA"/>
</dbReference>
<reference evidence="2 3" key="1">
    <citation type="journal article" date="2013" name="Mar. Genomics">
        <title>Expression of sulfatases in Rhodopirellula baltica and the diversity of sulfatases in the genus Rhodopirellula.</title>
        <authorList>
            <person name="Wegner C.E."/>
            <person name="Richter-Heitmann T."/>
            <person name="Klindworth A."/>
            <person name="Klockow C."/>
            <person name="Richter M."/>
            <person name="Achstetter T."/>
            <person name="Glockner F.O."/>
            <person name="Harder J."/>
        </authorList>
    </citation>
    <scope>NUCLEOTIDE SEQUENCE [LARGE SCALE GENOMIC DNA]</scope>
    <source>
        <strain evidence="2 3">SM41</strain>
    </source>
</reference>